<dbReference type="HOGENOM" id="CLU_418714_0_0_1"/>
<evidence type="ECO:0000313" key="2">
    <source>
        <dbReference type="EMBL" id="EGT56448.1"/>
    </source>
</evidence>
<dbReference type="EMBL" id="GL380481">
    <property type="protein sequence ID" value="EGT56448.1"/>
    <property type="molecule type" value="Genomic_DNA"/>
</dbReference>
<dbReference type="InterPro" id="IPR019321">
    <property type="entry name" value="Nucleoporin_Nup88"/>
</dbReference>
<accession>G0PHH2</accession>
<dbReference type="OrthoDB" id="5823806at2759"/>
<reference evidence="3" key="1">
    <citation type="submission" date="2011-07" db="EMBL/GenBank/DDBJ databases">
        <authorList>
            <consortium name="Caenorhabditis brenneri Sequencing and Analysis Consortium"/>
            <person name="Wilson R.K."/>
        </authorList>
    </citation>
    <scope>NUCLEOTIDE SEQUENCE [LARGE SCALE GENOMIC DNA]</scope>
    <source>
        <strain evidence="3">PB2801</strain>
    </source>
</reference>
<dbReference type="FunCoup" id="G0PHH2">
    <property type="interactions" value="186"/>
</dbReference>
<dbReference type="eggNOG" id="KOG0159">
    <property type="taxonomic scope" value="Eukaryota"/>
</dbReference>
<evidence type="ECO:0000256" key="1">
    <source>
        <dbReference type="SAM" id="Coils"/>
    </source>
</evidence>
<keyword evidence="3" id="KW-1185">Reference proteome</keyword>
<dbReference type="InParanoid" id="G0PHH2"/>
<proteinExistence type="predicted"/>
<feature type="coiled-coil region" evidence="1">
    <location>
        <begin position="475"/>
        <end position="502"/>
    </location>
</feature>
<name>G0PHH2_CAEBE</name>
<dbReference type="AlphaFoldDB" id="G0PHH2"/>
<dbReference type="Proteomes" id="UP000008068">
    <property type="component" value="Unassembled WGS sequence"/>
</dbReference>
<gene>
    <name evidence="2" type="ORF">CAEBREN_01214</name>
</gene>
<dbReference type="STRING" id="135651.G0PHH2"/>
<keyword evidence="1" id="KW-0175">Coiled coil</keyword>
<dbReference type="Pfam" id="PF10168">
    <property type="entry name" value="Nup88"/>
    <property type="match status" value="1"/>
</dbReference>
<organism evidence="3">
    <name type="scientific">Caenorhabditis brenneri</name>
    <name type="common">Nematode worm</name>
    <dbReference type="NCBI Taxonomy" id="135651"/>
    <lineage>
        <taxon>Eukaryota</taxon>
        <taxon>Metazoa</taxon>
        <taxon>Ecdysozoa</taxon>
        <taxon>Nematoda</taxon>
        <taxon>Chromadorea</taxon>
        <taxon>Rhabditida</taxon>
        <taxon>Rhabditina</taxon>
        <taxon>Rhabditomorpha</taxon>
        <taxon>Rhabditoidea</taxon>
        <taxon>Rhabditidae</taxon>
        <taxon>Peloderinae</taxon>
        <taxon>Caenorhabditis</taxon>
    </lineage>
</organism>
<protein>
    <submittedName>
        <fullName evidence="2">Uncharacterized protein</fullName>
    </submittedName>
</protein>
<evidence type="ECO:0000313" key="3">
    <source>
        <dbReference type="Proteomes" id="UP000008068"/>
    </source>
</evidence>
<sequence>MLIAQLIESLSEKAVVTALTSSSIIVYDQGELKIYVGFTNNRECVEYTKEVVILLSTDIPQKAQIRDIIVSKNGDYVILEGSRSIFVVRIGTEILFSKPDRLPSEYFCECYPLHDSLLLQNPGLTVAKTRILAEKCDEKSIIAAVLYSDSCIRFYNLQKKFDSLLLSVDFRSYLHIEQDENTTCNTFGLQKTLVSFDLIPPQPKSSHFSLIVVDSDVEFYASFVHFSCFKEGVPPRIHRLEAVDGLPCDPLDLQYIQTSNPRITSIFVLVSGGGILSHLVVFPNEFGEFHPSSVHSNQESRVVELVNAIIPDELSNTTSNKWTGARALRAVSVQLSDCSQDEDMQSDSEDVIHLVIIENKAGQPAHAFNVTTFDSDTWDSQNQSSKGKAVLNEVPKNTKSLEQQLASMQPLTACVISEKVSCEEAIEAALKFFDAVDDRLKKHALLAEAFVERCVSLATSTKSLGERQQQVDDRLIEETSNVEELKARMHATKDRMEVARKGINVLFHRVEENVPLSDNESRIFERLKEHQKMLSDLSILVPKMTLDANELNRMADVVLKKRGVGEETNKFLAVEKNAVEIESLVSRATKLQEDVAQFGV</sequence>